<name>A0AAW2VPA5_SESRA</name>
<dbReference type="EMBL" id="JACGWJ010000003">
    <property type="protein sequence ID" value="KAL0431168.1"/>
    <property type="molecule type" value="Genomic_DNA"/>
</dbReference>
<reference evidence="1" key="2">
    <citation type="journal article" date="2024" name="Plant">
        <title>Genomic evolution and insights into agronomic trait innovations of Sesamum species.</title>
        <authorList>
            <person name="Miao H."/>
            <person name="Wang L."/>
            <person name="Qu L."/>
            <person name="Liu H."/>
            <person name="Sun Y."/>
            <person name="Le M."/>
            <person name="Wang Q."/>
            <person name="Wei S."/>
            <person name="Zheng Y."/>
            <person name="Lin W."/>
            <person name="Duan Y."/>
            <person name="Cao H."/>
            <person name="Xiong S."/>
            <person name="Wang X."/>
            <person name="Wei L."/>
            <person name="Li C."/>
            <person name="Ma Q."/>
            <person name="Ju M."/>
            <person name="Zhao R."/>
            <person name="Li G."/>
            <person name="Mu C."/>
            <person name="Tian Q."/>
            <person name="Mei H."/>
            <person name="Zhang T."/>
            <person name="Gao T."/>
            <person name="Zhang H."/>
        </authorList>
    </citation>
    <scope>NUCLEOTIDE SEQUENCE</scope>
    <source>
        <strain evidence="1">G02</strain>
    </source>
</reference>
<protein>
    <submittedName>
        <fullName evidence="1">Uncharacterized protein</fullName>
    </submittedName>
</protein>
<comment type="caution">
    <text evidence="1">The sequence shown here is derived from an EMBL/GenBank/DDBJ whole genome shotgun (WGS) entry which is preliminary data.</text>
</comment>
<dbReference type="AlphaFoldDB" id="A0AAW2VPA5"/>
<evidence type="ECO:0000313" key="1">
    <source>
        <dbReference type="EMBL" id="KAL0431168.1"/>
    </source>
</evidence>
<organism evidence="1">
    <name type="scientific">Sesamum radiatum</name>
    <name type="common">Black benniseed</name>
    <dbReference type="NCBI Taxonomy" id="300843"/>
    <lineage>
        <taxon>Eukaryota</taxon>
        <taxon>Viridiplantae</taxon>
        <taxon>Streptophyta</taxon>
        <taxon>Embryophyta</taxon>
        <taxon>Tracheophyta</taxon>
        <taxon>Spermatophyta</taxon>
        <taxon>Magnoliopsida</taxon>
        <taxon>eudicotyledons</taxon>
        <taxon>Gunneridae</taxon>
        <taxon>Pentapetalae</taxon>
        <taxon>asterids</taxon>
        <taxon>lamiids</taxon>
        <taxon>Lamiales</taxon>
        <taxon>Pedaliaceae</taxon>
        <taxon>Sesamum</taxon>
    </lineage>
</organism>
<accession>A0AAW2VPA5</accession>
<gene>
    <name evidence="1" type="ORF">Sradi_0742800</name>
</gene>
<reference evidence="1" key="1">
    <citation type="submission" date="2020-06" db="EMBL/GenBank/DDBJ databases">
        <authorList>
            <person name="Li T."/>
            <person name="Hu X."/>
            <person name="Zhang T."/>
            <person name="Song X."/>
            <person name="Zhang H."/>
            <person name="Dai N."/>
            <person name="Sheng W."/>
            <person name="Hou X."/>
            <person name="Wei L."/>
        </authorList>
    </citation>
    <scope>NUCLEOTIDE SEQUENCE</scope>
    <source>
        <strain evidence="1">G02</strain>
        <tissue evidence="1">Leaf</tissue>
    </source>
</reference>
<sequence length="92" mass="10690">MHKARCRLRFDHNASEAHWTMVKTILKYLRRIKDMFLIYDGGAILKGYSNASFQSDEDNAKSQSKFVFRLNDCVVGLKKFQEGYHNGFDHGS</sequence>
<proteinExistence type="predicted"/>